<evidence type="ECO:0000313" key="1">
    <source>
        <dbReference type="EMBL" id="KAK8389051.1"/>
    </source>
</evidence>
<protein>
    <submittedName>
        <fullName evidence="1">Uncharacterized protein</fullName>
    </submittedName>
</protein>
<dbReference type="EMBL" id="JARAKH010000028">
    <property type="protein sequence ID" value="KAK8389051.1"/>
    <property type="molecule type" value="Genomic_DNA"/>
</dbReference>
<proteinExistence type="predicted"/>
<gene>
    <name evidence="1" type="ORF">O3P69_020786</name>
</gene>
<evidence type="ECO:0000313" key="2">
    <source>
        <dbReference type="Proteomes" id="UP001487740"/>
    </source>
</evidence>
<reference evidence="1 2" key="1">
    <citation type="submission" date="2023-03" db="EMBL/GenBank/DDBJ databases">
        <title>High-quality genome of Scylla paramamosain provides insights in environmental adaptation.</title>
        <authorList>
            <person name="Zhang L."/>
        </authorList>
    </citation>
    <scope>NUCLEOTIDE SEQUENCE [LARGE SCALE GENOMIC DNA]</scope>
    <source>
        <strain evidence="1">LZ_2023a</strain>
        <tissue evidence="1">Muscle</tissue>
    </source>
</reference>
<dbReference type="Proteomes" id="UP001487740">
    <property type="component" value="Unassembled WGS sequence"/>
</dbReference>
<dbReference type="AlphaFoldDB" id="A0AAW0TP19"/>
<keyword evidence="2" id="KW-1185">Reference proteome</keyword>
<organism evidence="1 2">
    <name type="scientific">Scylla paramamosain</name>
    <name type="common">Mud crab</name>
    <dbReference type="NCBI Taxonomy" id="85552"/>
    <lineage>
        <taxon>Eukaryota</taxon>
        <taxon>Metazoa</taxon>
        <taxon>Ecdysozoa</taxon>
        <taxon>Arthropoda</taxon>
        <taxon>Crustacea</taxon>
        <taxon>Multicrustacea</taxon>
        <taxon>Malacostraca</taxon>
        <taxon>Eumalacostraca</taxon>
        <taxon>Eucarida</taxon>
        <taxon>Decapoda</taxon>
        <taxon>Pleocyemata</taxon>
        <taxon>Brachyura</taxon>
        <taxon>Eubrachyura</taxon>
        <taxon>Portunoidea</taxon>
        <taxon>Portunidae</taxon>
        <taxon>Portuninae</taxon>
        <taxon>Scylla</taxon>
    </lineage>
</organism>
<accession>A0AAW0TP19</accession>
<comment type="caution">
    <text evidence="1">The sequence shown here is derived from an EMBL/GenBank/DDBJ whole genome shotgun (WGS) entry which is preliminary data.</text>
</comment>
<sequence>MQRNGQQCFLYTSTYHLGSSTVLSSFVHMLLPDGLVTIHWWAWNGGQRAALCCWRPIVIACEFGVSPVDIAQEQLPGVTARVGQTNTPTLPTSSDFFERRIPKWSVRCGAGRGKAARLRLASGGACNPCRVPSSAYPVAGVTDLAPRLSLPPHSGFAA</sequence>
<name>A0AAW0TP19_SCYPA</name>